<gene>
    <name evidence="1" type="ORF">HC031_12295</name>
</gene>
<dbReference type="EMBL" id="JAATVY010000006">
    <property type="protein sequence ID" value="NJC70485.1"/>
    <property type="molecule type" value="Genomic_DNA"/>
</dbReference>
<evidence type="ECO:0000313" key="2">
    <source>
        <dbReference type="Proteomes" id="UP000722989"/>
    </source>
</evidence>
<protein>
    <recommendedName>
        <fullName evidence="3">SWIM-type domain-containing protein</fullName>
    </recommendedName>
</protein>
<organism evidence="1 2">
    <name type="scientific">Planosporangium thailandense</name>
    <dbReference type="NCBI Taxonomy" id="765197"/>
    <lineage>
        <taxon>Bacteria</taxon>
        <taxon>Bacillati</taxon>
        <taxon>Actinomycetota</taxon>
        <taxon>Actinomycetes</taxon>
        <taxon>Micromonosporales</taxon>
        <taxon>Micromonosporaceae</taxon>
        <taxon>Planosporangium</taxon>
    </lineage>
</organism>
<dbReference type="RefSeq" id="WP_167925363.1">
    <property type="nucleotide sequence ID" value="NZ_JAATVY010000006.1"/>
</dbReference>
<keyword evidence="2" id="KW-1185">Reference proteome</keyword>
<reference evidence="1 2" key="1">
    <citation type="submission" date="2020-03" db="EMBL/GenBank/DDBJ databases">
        <title>WGS of the type strain of Planosporangium spp.</title>
        <authorList>
            <person name="Thawai C."/>
        </authorList>
    </citation>
    <scope>NUCLEOTIDE SEQUENCE [LARGE SCALE GENOMIC DNA]</scope>
    <source>
        <strain evidence="1 2">TBRC 5610</strain>
    </source>
</reference>
<name>A0ABX0XWS5_9ACTN</name>
<sequence>MDRDEIAITKVLHRSDVYWRNCEVFAGCSCGTPYHPCDKLRAALEGERRMDVSTRNVGR</sequence>
<evidence type="ECO:0008006" key="3">
    <source>
        <dbReference type="Google" id="ProtNLM"/>
    </source>
</evidence>
<dbReference type="Proteomes" id="UP000722989">
    <property type="component" value="Unassembled WGS sequence"/>
</dbReference>
<evidence type="ECO:0000313" key="1">
    <source>
        <dbReference type="EMBL" id="NJC70485.1"/>
    </source>
</evidence>
<proteinExistence type="predicted"/>
<accession>A0ABX0XWS5</accession>
<comment type="caution">
    <text evidence="1">The sequence shown here is derived from an EMBL/GenBank/DDBJ whole genome shotgun (WGS) entry which is preliminary data.</text>
</comment>